<name>A0A7U7GDN5_9GAMM</name>
<dbReference type="PANTHER" id="PTHR39965:SF1">
    <property type="entry name" value="CRISPR SYSTEM CMR SUBUNIT CMR6"/>
    <property type="match status" value="1"/>
</dbReference>
<comment type="caution">
    <text evidence="4">The sequence shown here is derived from an EMBL/GenBank/DDBJ whole genome shotgun (WGS) entry which is preliminary data.</text>
</comment>
<accession>A0A7U7GDN5</accession>
<dbReference type="InterPro" id="IPR005537">
    <property type="entry name" value="RAMP_III_fam"/>
</dbReference>
<protein>
    <submittedName>
        <fullName evidence="4">CRISPR-associated RAMP protein, Cmr6 family</fullName>
    </submittedName>
</protein>
<keyword evidence="2" id="KW-0175">Coiled coil</keyword>
<evidence type="ECO:0000259" key="3">
    <source>
        <dbReference type="Pfam" id="PF03787"/>
    </source>
</evidence>
<keyword evidence="5" id="KW-1185">Reference proteome</keyword>
<organism evidence="4 5">
    <name type="scientific">Candidatus Contendobacter odensis Run_B_J11</name>
    <dbReference type="NCBI Taxonomy" id="1400861"/>
    <lineage>
        <taxon>Bacteria</taxon>
        <taxon>Pseudomonadati</taxon>
        <taxon>Pseudomonadota</taxon>
        <taxon>Gammaproteobacteria</taxon>
        <taxon>Candidatus Competibacteraceae</taxon>
        <taxon>Candidatus Contendibacter</taxon>
    </lineage>
</organism>
<dbReference type="InterPro" id="IPR010172">
    <property type="entry name" value="CRISPR-assoc_prot_TM1791"/>
</dbReference>
<gene>
    <name evidence="4" type="ORF">BN874_460101</name>
</gene>
<dbReference type="AlphaFoldDB" id="A0A7U7GDN5"/>
<evidence type="ECO:0000256" key="1">
    <source>
        <dbReference type="ARBA" id="ARBA00023118"/>
    </source>
</evidence>
<dbReference type="RefSeq" id="WP_051497924.1">
    <property type="nucleotide sequence ID" value="NZ_CBTK010000261.1"/>
</dbReference>
<dbReference type="OrthoDB" id="9813956at2"/>
<dbReference type="NCBIfam" id="TIGR01898">
    <property type="entry name" value="cas_TM1791_cmr6"/>
    <property type="match status" value="1"/>
</dbReference>
<feature type="domain" description="CRISPR type III-associated protein" evidence="3">
    <location>
        <begin position="82"/>
        <end position="258"/>
    </location>
</feature>
<dbReference type="PANTHER" id="PTHR39965">
    <property type="entry name" value="CRISPR SYSTEM CMR SUBUNIT CMR6"/>
    <property type="match status" value="1"/>
</dbReference>
<reference evidence="4 5" key="1">
    <citation type="journal article" date="2014" name="ISME J.">
        <title>Candidatus Competibacter-lineage genomes retrieved from metagenomes reveal functional metabolic diversity.</title>
        <authorList>
            <person name="McIlroy S.J."/>
            <person name="Albertsen M."/>
            <person name="Andresen E.K."/>
            <person name="Saunders A.M."/>
            <person name="Kristiansen R."/>
            <person name="Stokholm-Bjerregaard M."/>
            <person name="Nielsen K.L."/>
            <person name="Nielsen P.H."/>
        </authorList>
    </citation>
    <scope>NUCLEOTIDE SEQUENCE [LARGE SCALE GENOMIC DNA]</scope>
    <source>
        <strain evidence="4 5">Run_B_J11</strain>
    </source>
</reference>
<feature type="coiled-coil region" evidence="2">
    <location>
        <begin position="258"/>
        <end position="285"/>
    </location>
</feature>
<dbReference type="GO" id="GO:0051607">
    <property type="term" value="P:defense response to virus"/>
    <property type="evidence" value="ECO:0007669"/>
    <property type="project" value="UniProtKB-KW"/>
</dbReference>
<sequence>MNWPLYRLETEPLLATEGNRGLWYNRFFNCYGADWKIPDTGKSQWVSGNAGITGQREILQAQSLRHLALITALGGRGAVFATDWHFASGLGLPHPVENGLAWHHTLGVPYLAGSGVKGLVKAWVEVWDESLNEEEKKRRLMDWFGTTEQAGRFRFFDALPVEPVTLAADVMTPHMDQWYEQGAKIGEPCQEPQRRVPADWHDPVPVPFLVVKNAKLLFGIAPRRPEFAGELSEVFAALKQALDWLGAGAKTAAGYGRMMEHEGATADLREKAEQARAQAAEAKLSPEQRALHVLRSRLEADQKRGVKEAGGELINQTNQLLKDGLNWPVPDREELAKLAEAIFGYVGWGAKKKERKEKIAALRR</sequence>
<dbReference type="Pfam" id="PF03787">
    <property type="entry name" value="RAMPs"/>
    <property type="match status" value="1"/>
</dbReference>
<dbReference type="EMBL" id="CBTK010000261">
    <property type="protein sequence ID" value="CDH46480.1"/>
    <property type="molecule type" value="Genomic_DNA"/>
</dbReference>
<evidence type="ECO:0000313" key="5">
    <source>
        <dbReference type="Proteomes" id="UP000019184"/>
    </source>
</evidence>
<evidence type="ECO:0000256" key="2">
    <source>
        <dbReference type="SAM" id="Coils"/>
    </source>
</evidence>
<evidence type="ECO:0000313" key="4">
    <source>
        <dbReference type="EMBL" id="CDH46480.1"/>
    </source>
</evidence>
<proteinExistence type="predicted"/>
<keyword evidence="1" id="KW-0051">Antiviral defense</keyword>
<dbReference type="Proteomes" id="UP000019184">
    <property type="component" value="Unassembled WGS sequence"/>
</dbReference>